<gene>
    <name evidence="1" type="ORF">AM592_11570</name>
</gene>
<dbReference type="Proteomes" id="UP000067625">
    <property type="component" value="Chromosome"/>
</dbReference>
<protein>
    <submittedName>
        <fullName evidence="1">Uncharacterized protein</fullName>
    </submittedName>
</protein>
<reference evidence="1 2" key="2">
    <citation type="journal article" date="2016" name="Int. J. Syst. Evol. Microbiol.">
        <title>Bacillus gobiensis sp. nov., isolated from a soil sample.</title>
        <authorList>
            <person name="Liu B."/>
            <person name="Liu G.H."/>
            <person name="Cetin S."/>
            <person name="Schumann P."/>
            <person name="Pan Z.Z."/>
            <person name="Chen Q.Q."/>
        </authorList>
    </citation>
    <scope>NUCLEOTIDE SEQUENCE [LARGE SCALE GENOMIC DNA]</scope>
    <source>
        <strain evidence="1 2">FJAT-4402</strain>
    </source>
</reference>
<dbReference type="PATRIC" id="fig|1441095.3.peg.2522"/>
<keyword evidence="2" id="KW-1185">Reference proteome</keyword>
<reference evidence="2" key="1">
    <citation type="submission" date="2015-08" db="EMBL/GenBank/DDBJ databases">
        <title>Genome sequencing project for genomic taxonomy and phylogenomics of Bacillus-like bacteria.</title>
        <authorList>
            <person name="Liu B."/>
            <person name="Wang J."/>
            <person name="Zhu Y."/>
            <person name="Liu G."/>
            <person name="Chen Q."/>
            <person name="Chen Z."/>
            <person name="Lan J."/>
            <person name="Che J."/>
            <person name="Ge C."/>
            <person name="Shi H."/>
            <person name="Pan Z."/>
            <person name="Liu X."/>
        </authorList>
    </citation>
    <scope>NUCLEOTIDE SEQUENCE [LARGE SCALE GENOMIC DNA]</scope>
    <source>
        <strain evidence="2">FJAT-4402</strain>
    </source>
</reference>
<proteinExistence type="predicted"/>
<dbReference type="AlphaFoldDB" id="A0A0M4G9Q2"/>
<name>A0A0M4G9Q2_9BACI</name>
<dbReference type="EMBL" id="CP012600">
    <property type="protein sequence ID" value="ALC82153.1"/>
    <property type="molecule type" value="Genomic_DNA"/>
</dbReference>
<organism evidence="1 2">
    <name type="scientific">Bacillus gobiensis</name>
    <dbReference type="NCBI Taxonomy" id="1441095"/>
    <lineage>
        <taxon>Bacteria</taxon>
        <taxon>Bacillati</taxon>
        <taxon>Bacillota</taxon>
        <taxon>Bacilli</taxon>
        <taxon>Bacillales</taxon>
        <taxon>Bacillaceae</taxon>
        <taxon>Bacillus</taxon>
    </lineage>
</organism>
<accession>A0A0M4G9Q2</accession>
<evidence type="ECO:0000313" key="2">
    <source>
        <dbReference type="Proteomes" id="UP000067625"/>
    </source>
</evidence>
<sequence>MNIFISMKSRLISIPKTGLQSRRSDFESLLAHTNKIIAKTHLCIKVLAFLFCYKNSKKIFKKIIDIWRGIN</sequence>
<evidence type="ECO:0000313" key="1">
    <source>
        <dbReference type="EMBL" id="ALC82153.1"/>
    </source>
</evidence>